<evidence type="ECO:0000256" key="1">
    <source>
        <dbReference type="SAM" id="MobiDB-lite"/>
    </source>
</evidence>
<dbReference type="AlphaFoldDB" id="A0ABD3EQR2"/>
<protein>
    <recommendedName>
        <fullName evidence="4">Retrotransposon gag domain-containing protein</fullName>
    </recommendedName>
</protein>
<accession>A0ABD3EQR2</accession>
<evidence type="ECO:0000313" key="2">
    <source>
        <dbReference type="EMBL" id="KAL3656622.1"/>
    </source>
</evidence>
<feature type="compositionally biased region" description="Basic and acidic residues" evidence="1">
    <location>
        <begin position="230"/>
        <end position="240"/>
    </location>
</feature>
<comment type="caution">
    <text evidence="2">The sequence shown here is derived from an EMBL/GenBank/DDBJ whole genome shotgun (WGS) entry which is preliminary data.</text>
</comment>
<proteinExistence type="predicted"/>
<keyword evidence="3" id="KW-1185">Reference proteome</keyword>
<name>A0ABD3EQR2_9STRA</name>
<sequence length="240" mass="27276">MMKRFLIQPPVAAAPAPVIVNAPAVPASRTKMKTLNMVDLKGTSAESVEAWLAAIPQEVERQAGLGGDIWTAEELYYGVTAHLKDAASMWLITLTENMRKEDKTLSYLVRKMRKKYERRDNIFKIQQRLATRQQQPGERLSDFAAKLMDIGFGKRVPVESYVEAFINGINNQTTAMQVRGHDPQTLEDALQYAEDTCGKYGEGFKITDWRVAKRRYRDDRELGMEAEDVPPSKEKPRQLL</sequence>
<feature type="region of interest" description="Disordered" evidence="1">
    <location>
        <begin position="221"/>
        <end position="240"/>
    </location>
</feature>
<gene>
    <name evidence="2" type="ORF">V7S43_018527</name>
</gene>
<dbReference type="Proteomes" id="UP001632037">
    <property type="component" value="Unassembled WGS sequence"/>
</dbReference>
<evidence type="ECO:0008006" key="4">
    <source>
        <dbReference type="Google" id="ProtNLM"/>
    </source>
</evidence>
<organism evidence="2 3">
    <name type="scientific">Phytophthora oleae</name>
    <dbReference type="NCBI Taxonomy" id="2107226"/>
    <lineage>
        <taxon>Eukaryota</taxon>
        <taxon>Sar</taxon>
        <taxon>Stramenopiles</taxon>
        <taxon>Oomycota</taxon>
        <taxon>Peronosporomycetes</taxon>
        <taxon>Peronosporales</taxon>
        <taxon>Peronosporaceae</taxon>
        <taxon>Phytophthora</taxon>
    </lineage>
</organism>
<dbReference type="EMBL" id="JBIMZQ010000077">
    <property type="protein sequence ID" value="KAL3656622.1"/>
    <property type="molecule type" value="Genomic_DNA"/>
</dbReference>
<evidence type="ECO:0000313" key="3">
    <source>
        <dbReference type="Proteomes" id="UP001632037"/>
    </source>
</evidence>
<reference evidence="2 3" key="1">
    <citation type="submission" date="2024-09" db="EMBL/GenBank/DDBJ databases">
        <title>Genome sequencing and assembly of Phytophthora oleae, isolate VK10A, causative agent of rot of olive drupes.</title>
        <authorList>
            <person name="Conti Taguali S."/>
            <person name="Riolo M."/>
            <person name="La Spada F."/>
            <person name="Cacciola S.O."/>
            <person name="Dionisio G."/>
        </authorList>
    </citation>
    <scope>NUCLEOTIDE SEQUENCE [LARGE SCALE GENOMIC DNA]</scope>
    <source>
        <strain evidence="2 3">VK10A</strain>
    </source>
</reference>